<comment type="subcellular location">
    <subcellularLocation>
        <location evidence="1">Membrane</location>
        <topology evidence="1">Single-pass membrane protein</topology>
    </subcellularLocation>
</comment>
<feature type="compositionally biased region" description="Low complexity" evidence="9">
    <location>
        <begin position="674"/>
        <end position="686"/>
    </location>
</feature>
<evidence type="ECO:0000256" key="9">
    <source>
        <dbReference type="SAM" id="MobiDB-lite"/>
    </source>
</evidence>
<dbReference type="PROSITE" id="PS50214">
    <property type="entry name" value="DISINTEGRIN_2"/>
    <property type="match status" value="1"/>
</dbReference>
<feature type="disulfide bond" evidence="6">
    <location>
        <begin position="459"/>
        <end position="479"/>
    </location>
</feature>
<evidence type="ECO:0008006" key="16">
    <source>
        <dbReference type="Google" id="ProtNLM"/>
    </source>
</evidence>
<feature type="compositionally biased region" description="Low complexity" evidence="9">
    <location>
        <begin position="754"/>
        <end position="785"/>
    </location>
</feature>
<feature type="region of interest" description="Disordered" evidence="9">
    <location>
        <begin position="742"/>
        <end position="797"/>
    </location>
</feature>
<dbReference type="InterPro" id="IPR001590">
    <property type="entry name" value="Peptidase_M12B"/>
</dbReference>
<dbReference type="InterPro" id="IPR034027">
    <property type="entry name" value="Reprolysin_adamalysin"/>
</dbReference>
<dbReference type="Pfam" id="PF08516">
    <property type="entry name" value="ADAM_CR"/>
    <property type="match status" value="1"/>
</dbReference>
<accession>A0A8C5YVU5</accession>
<sequence>MERLGPVPGHSCIRLGILMLLVIFLPSMYCYLGSVSYSFYEIVIPKSLTVEGHEDPVGKASYMLFMQGQKQVIHLKVKRNYSVSNFPIYSYHNGILGQETPSISQDCHYEGYIEGVPGSFVSVNTCLGLRGILIKEDTSYGIKPMLSSKQFEHVLYTMAHQARVSCGVTSQDRPVSTSQQQGSRNPLQLQALSYLWSRTKYVEMFVVVNNQRFQMWGSNINETVQRVVDIIALANVFTRGINTEVVLAGMEIWTEGDLIEVLVDLQVTLRNFNSWRQEKLSHRVRHDVAHMIVGHHPGETMGQAFLNGACSGTFAAAVESFHHEDILLFAALMVHELGHNLGIQHDHAACICKDKHFCLMHENITRESGFSNCSSDDFYHFLHEHKGACLFNKPRHRSRKREAASCGNGVIEEAEQCDCGDQCETNECCTDECKLKEGAECSNEACCSGCKFQTAGRTCRSVIGACDLPEYCNGSSALCPGDRYKQDGTVCRQMYLCLSGVCMDPSVQCSDIFGSDSVSAPADCYKSINSRGDRFGNCGRPTDENNNYVKCSEENMYCGKLICTGVSALPEIKEDYTLIQVPNGDDWCWSMNAYKGTDTVDDGDVRNNTYCAEKKDCQGTVCTDAIESTFECKPEENCNSKGVCNDLGNCHCDFGFEPPDCVKEGGNGGSVDSGPVGESEGENPPGEGDGGEGGGGGGGQNQTGSRKDEGGLDVTLLAFIILILIILVVILVCCFLMSKSSKAKPAPPPPAAEPAPAAEAPPAEASPPEGEAPAEPAPEGEAPPEGGEEPPPEPPPE</sequence>
<keyword evidence="8" id="KW-0479">Metal-binding</keyword>
<dbReference type="Pfam" id="PF00200">
    <property type="entry name" value="Disintegrin"/>
    <property type="match status" value="1"/>
</dbReference>
<dbReference type="InterPro" id="IPR000742">
    <property type="entry name" value="EGF"/>
</dbReference>
<dbReference type="AlphaFoldDB" id="A0A8C5YVU5"/>
<evidence type="ECO:0000256" key="2">
    <source>
        <dbReference type="ARBA" id="ARBA00022692"/>
    </source>
</evidence>
<keyword evidence="2 10" id="KW-0812">Transmembrane</keyword>
<keyword evidence="7" id="KW-0245">EGF-like domain</keyword>
<feature type="compositionally biased region" description="Gly residues" evidence="9">
    <location>
        <begin position="687"/>
        <end position="701"/>
    </location>
</feature>
<evidence type="ECO:0000259" key="13">
    <source>
        <dbReference type="PROSITE" id="PS50215"/>
    </source>
</evidence>
<proteinExistence type="predicted"/>
<dbReference type="GO" id="GO:0009897">
    <property type="term" value="C:external side of plasma membrane"/>
    <property type="evidence" value="ECO:0007669"/>
    <property type="project" value="TreeGrafter"/>
</dbReference>
<dbReference type="GO" id="GO:0006508">
    <property type="term" value="P:proteolysis"/>
    <property type="evidence" value="ECO:0007669"/>
    <property type="project" value="InterPro"/>
</dbReference>
<feature type="transmembrane region" description="Helical" evidence="10">
    <location>
        <begin position="12"/>
        <end position="40"/>
    </location>
</feature>
<reference evidence="14" key="1">
    <citation type="submission" date="2025-08" db="UniProtKB">
        <authorList>
            <consortium name="Ensembl"/>
        </authorList>
    </citation>
    <scope>IDENTIFICATION</scope>
</reference>
<dbReference type="SUPFAM" id="SSF57552">
    <property type="entry name" value="Blood coagulation inhibitor (disintegrin)"/>
    <property type="match status" value="1"/>
</dbReference>
<dbReference type="SMART" id="SM00608">
    <property type="entry name" value="ACR"/>
    <property type="match status" value="1"/>
</dbReference>
<dbReference type="SMART" id="SM00050">
    <property type="entry name" value="DISIN"/>
    <property type="match status" value="1"/>
</dbReference>
<dbReference type="GO" id="GO:0046872">
    <property type="term" value="F:metal ion binding"/>
    <property type="evidence" value="ECO:0007669"/>
    <property type="project" value="UniProtKB-KW"/>
</dbReference>
<feature type="binding site" evidence="8">
    <location>
        <position position="345"/>
    </location>
    <ligand>
        <name>Zn(2+)</name>
        <dbReference type="ChEBI" id="CHEBI:29105"/>
        <note>catalytic</note>
    </ligand>
</feature>
<evidence type="ECO:0000256" key="5">
    <source>
        <dbReference type="ARBA" id="ARBA00023157"/>
    </source>
</evidence>
<feature type="domain" description="Disintegrin" evidence="12">
    <location>
        <begin position="403"/>
        <end position="487"/>
    </location>
</feature>
<dbReference type="InterPro" id="IPR024079">
    <property type="entry name" value="MetalloPept_cat_dom_sf"/>
</dbReference>
<dbReference type="GO" id="GO:1990913">
    <property type="term" value="C:sperm head plasma membrane"/>
    <property type="evidence" value="ECO:0007669"/>
    <property type="project" value="TreeGrafter"/>
</dbReference>
<feature type="compositionally biased region" description="Acidic residues" evidence="9">
    <location>
        <begin position="786"/>
        <end position="797"/>
    </location>
</feature>
<dbReference type="Gene3D" id="3.40.390.10">
    <property type="entry name" value="Collagenase (Catalytic Domain)"/>
    <property type="match status" value="1"/>
</dbReference>
<dbReference type="PROSITE" id="PS01186">
    <property type="entry name" value="EGF_2"/>
    <property type="match status" value="1"/>
</dbReference>
<keyword evidence="5 7" id="KW-1015">Disulfide bond</keyword>
<dbReference type="GO" id="GO:0008584">
    <property type="term" value="P:male gonad development"/>
    <property type="evidence" value="ECO:0007669"/>
    <property type="project" value="TreeGrafter"/>
</dbReference>
<name>A0A8C5YVU5_MARMA</name>
<dbReference type="SUPFAM" id="SSF55486">
    <property type="entry name" value="Metalloproteases ('zincins'), catalytic domain"/>
    <property type="match status" value="1"/>
</dbReference>
<evidence type="ECO:0000256" key="8">
    <source>
        <dbReference type="PROSITE-ProRule" id="PRU00276"/>
    </source>
</evidence>
<feature type="transmembrane region" description="Helical" evidence="10">
    <location>
        <begin position="716"/>
        <end position="737"/>
    </location>
</feature>
<feature type="active site" evidence="8">
    <location>
        <position position="336"/>
    </location>
</feature>
<dbReference type="Pfam" id="PF01421">
    <property type="entry name" value="Reprolysin"/>
    <property type="match status" value="1"/>
</dbReference>
<evidence type="ECO:0000256" key="7">
    <source>
        <dbReference type="PROSITE-ProRule" id="PRU00076"/>
    </source>
</evidence>
<evidence type="ECO:0000313" key="14">
    <source>
        <dbReference type="Ensembl" id="ENSMMMP00000005851.1"/>
    </source>
</evidence>
<keyword evidence="8" id="KW-0862">Zinc</keyword>
<evidence type="ECO:0000313" key="15">
    <source>
        <dbReference type="Proteomes" id="UP000694407"/>
    </source>
</evidence>
<protein>
    <recommendedName>
        <fullName evidence="16">Disintegrin and metalloproteinase domain-containing protein 1a-like</fullName>
    </recommendedName>
</protein>
<dbReference type="PROSITE" id="PS50026">
    <property type="entry name" value="EGF_3"/>
    <property type="match status" value="1"/>
</dbReference>
<dbReference type="GeneTree" id="ENSGT00940000161891"/>
<evidence type="ECO:0000256" key="6">
    <source>
        <dbReference type="PROSITE-ProRule" id="PRU00068"/>
    </source>
</evidence>
<feature type="domain" description="Peptidase M12B" evidence="13">
    <location>
        <begin position="200"/>
        <end position="394"/>
    </location>
</feature>
<dbReference type="GO" id="GO:0004222">
    <property type="term" value="F:metalloendopeptidase activity"/>
    <property type="evidence" value="ECO:0007669"/>
    <property type="project" value="InterPro"/>
</dbReference>
<feature type="binding site" evidence="8">
    <location>
        <position position="339"/>
    </location>
    <ligand>
        <name>Zn(2+)</name>
        <dbReference type="ChEBI" id="CHEBI:29105"/>
        <note>catalytic</note>
    </ligand>
</feature>
<dbReference type="Ensembl" id="ENSMMMT00000006652.1">
    <property type="protein sequence ID" value="ENSMMMP00000005851.1"/>
    <property type="gene ID" value="ENSMMMG00000005260.1"/>
</dbReference>
<dbReference type="PANTHER" id="PTHR11905:SF120">
    <property type="entry name" value="DISINTEGRIN AND METALLOPROTEINASE DOMAIN-CONTAINING PROTEIN 1A"/>
    <property type="match status" value="1"/>
</dbReference>
<keyword evidence="15" id="KW-1185">Reference proteome</keyword>
<feature type="region of interest" description="Disordered" evidence="9">
    <location>
        <begin position="665"/>
        <end position="706"/>
    </location>
</feature>
<feature type="disulfide bond" evidence="7">
    <location>
        <begin position="652"/>
        <end position="661"/>
    </location>
</feature>
<dbReference type="InterPro" id="IPR006586">
    <property type="entry name" value="ADAM_Cys-rich"/>
</dbReference>
<evidence type="ECO:0000256" key="3">
    <source>
        <dbReference type="ARBA" id="ARBA00022989"/>
    </source>
</evidence>
<keyword evidence="3 10" id="KW-1133">Transmembrane helix</keyword>
<dbReference type="Proteomes" id="UP000694407">
    <property type="component" value="Unplaced"/>
</dbReference>
<feature type="binding site" evidence="8">
    <location>
        <position position="335"/>
    </location>
    <ligand>
        <name>Zn(2+)</name>
        <dbReference type="ChEBI" id="CHEBI:29105"/>
        <note>catalytic</note>
    </ligand>
</feature>
<dbReference type="InterPro" id="IPR001762">
    <property type="entry name" value="Disintegrin_dom"/>
</dbReference>
<keyword evidence="4 10" id="KW-0472">Membrane</keyword>
<organism evidence="14 15">
    <name type="scientific">Marmota marmota marmota</name>
    <name type="common">Alpine marmot</name>
    <dbReference type="NCBI Taxonomy" id="9994"/>
    <lineage>
        <taxon>Eukaryota</taxon>
        <taxon>Metazoa</taxon>
        <taxon>Chordata</taxon>
        <taxon>Craniata</taxon>
        <taxon>Vertebrata</taxon>
        <taxon>Euteleostomi</taxon>
        <taxon>Mammalia</taxon>
        <taxon>Eutheria</taxon>
        <taxon>Euarchontoglires</taxon>
        <taxon>Glires</taxon>
        <taxon>Rodentia</taxon>
        <taxon>Sciuromorpha</taxon>
        <taxon>Sciuridae</taxon>
        <taxon>Xerinae</taxon>
        <taxon>Marmotini</taxon>
        <taxon>Marmota</taxon>
    </lineage>
</organism>
<dbReference type="CDD" id="cd04269">
    <property type="entry name" value="ZnMc_adamalysin_II_like"/>
    <property type="match status" value="1"/>
</dbReference>
<dbReference type="Gene3D" id="4.10.70.10">
    <property type="entry name" value="Disintegrin domain"/>
    <property type="match status" value="1"/>
</dbReference>
<dbReference type="GO" id="GO:0007339">
    <property type="term" value="P:binding of sperm to zona pellucida"/>
    <property type="evidence" value="ECO:0007669"/>
    <property type="project" value="TreeGrafter"/>
</dbReference>
<dbReference type="PANTHER" id="PTHR11905">
    <property type="entry name" value="ADAM A DISINTEGRIN AND METALLOPROTEASE DOMAIN"/>
    <property type="match status" value="1"/>
</dbReference>
<evidence type="ECO:0000256" key="1">
    <source>
        <dbReference type="ARBA" id="ARBA00004167"/>
    </source>
</evidence>
<evidence type="ECO:0000256" key="10">
    <source>
        <dbReference type="SAM" id="Phobius"/>
    </source>
</evidence>
<evidence type="ECO:0000259" key="11">
    <source>
        <dbReference type="PROSITE" id="PS50026"/>
    </source>
</evidence>
<dbReference type="PROSITE" id="PS50215">
    <property type="entry name" value="ADAM_MEPRO"/>
    <property type="match status" value="1"/>
</dbReference>
<evidence type="ECO:0000259" key="12">
    <source>
        <dbReference type="PROSITE" id="PS50214"/>
    </source>
</evidence>
<comment type="caution">
    <text evidence="7">Lacks conserved residue(s) required for the propagation of feature annotation.</text>
</comment>
<reference evidence="14" key="2">
    <citation type="submission" date="2025-09" db="UniProtKB">
        <authorList>
            <consortium name="Ensembl"/>
        </authorList>
    </citation>
    <scope>IDENTIFICATION</scope>
</reference>
<feature type="domain" description="EGF-like" evidence="11">
    <location>
        <begin position="628"/>
        <end position="662"/>
    </location>
</feature>
<dbReference type="InterPro" id="IPR036436">
    <property type="entry name" value="Disintegrin_dom_sf"/>
</dbReference>
<evidence type="ECO:0000256" key="4">
    <source>
        <dbReference type="ARBA" id="ARBA00023136"/>
    </source>
</evidence>